<protein>
    <submittedName>
        <fullName evidence="2">Uncharacterized protein</fullName>
    </submittedName>
</protein>
<evidence type="ECO:0000256" key="1">
    <source>
        <dbReference type="SAM" id="MobiDB-lite"/>
    </source>
</evidence>
<comment type="caution">
    <text evidence="2">The sequence shown here is derived from an EMBL/GenBank/DDBJ whole genome shotgun (WGS) entry which is preliminary data.</text>
</comment>
<feature type="region of interest" description="Disordered" evidence="1">
    <location>
        <begin position="1"/>
        <end position="54"/>
    </location>
</feature>
<organism evidence="2 3">
    <name type="scientific">Methylorubrum suomiense</name>
    <dbReference type="NCBI Taxonomy" id="144191"/>
    <lineage>
        <taxon>Bacteria</taxon>
        <taxon>Pseudomonadati</taxon>
        <taxon>Pseudomonadota</taxon>
        <taxon>Alphaproteobacteria</taxon>
        <taxon>Hyphomicrobiales</taxon>
        <taxon>Methylobacteriaceae</taxon>
        <taxon>Methylorubrum</taxon>
    </lineage>
</organism>
<proteinExistence type="predicted"/>
<reference evidence="2" key="1">
    <citation type="journal article" date="2021" name="Front. Microbiol.">
        <title>Comprehensive Comparative Genomics and Phenotyping of Methylobacterium Species.</title>
        <authorList>
            <person name="Alessa O."/>
            <person name="Ogura Y."/>
            <person name="Fujitani Y."/>
            <person name="Takami H."/>
            <person name="Hayashi T."/>
            <person name="Sahin N."/>
            <person name="Tani A."/>
        </authorList>
    </citation>
    <scope>NUCLEOTIDE SEQUENCE</scope>
    <source>
        <strain evidence="2">DSM 14458</strain>
    </source>
</reference>
<dbReference type="Proteomes" id="UP001055093">
    <property type="component" value="Unassembled WGS sequence"/>
</dbReference>
<evidence type="ECO:0000313" key="2">
    <source>
        <dbReference type="EMBL" id="GJE73711.1"/>
    </source>
</evidence>
<dbReference type="EMBL" id="BPRE01000001">
    <property type="protein sequence ID" value="GJE73711.1"/>
    <property type="molecule type" value="Genomic_DNA"/>
</dbReference>
<reference evidence="2" key="2">
    <citation type="submission" date="2021-08" db="EMBL/GenBank/DDBJ databases">
        <authorList>
            <person name="Tani A."/>
            <person name="Ola A."/>
            <person name="Ogura Y."/>
            <person name="Katsura K."/>
            <person name="Hayashi T."/>
        </authorList>
    </citation>
    <scope>NUCLEOTIDE SEQUENCE</scope>
    <source>
        <strain evidence="2">DSM 14458</strain>
    </source>
</reference>
<sequence>MSDRDNGSSEDGDERRTGEKPANSAPDAVKDPNEKTDGKPGAPGQGNEADPGAG</sequence>
<feature type="compositionally biased region" description="Basic and acidic residues" evidence="1">
    <location>
        <begin position="1"/>
        <end position="19"/>
    </location>
</feature>
<keyword evidence="3" id="KW-1185">Reference proteome</keyword>
<dbReference type="RefSeq" id="WP_171015587.1">
    <property type="nucleotide sequence ID" value="NZ_BPRE01000001.1"/>
</dbReference>
<gene>
    <name evidence="2" type="ORF">BGCPKDLD_0278</name>
</gene>
<name>A0ABQ4UN12_9HYPH</name>
<feature type="compositionally biased region" description="Basic and acidic residues" evidence="1">
    <location>
        <begin position="28"/>
        <end position="38"/>
    </location>
</feature>
<accession>A0ABQ4UN12</accession>
<evidence type="ECO:0000313" key="3">
    <source>
        <dbReference type="Proteomes" id="UP001055093"/>
    </source>
</evidence>